<dbReference type="FunFam" id="1.20.920.30:FF:000005">
    <property type="entry name" value="Dynein, axonemal, heavy chain 2"/>
    <property type="match status" value="1"/>
</dbReference>
<evidence type="ECO:0000256" key="14">
    <source>
        <dbReference type="SAM" id="Coils"/>
    </source>
</evidence>
<dbReference type="Gene3D" id="1.10.287.2620">
    <property type="match status" value="1"/>
</dbReference>
<gene>
    <name evidence="17" type="ORF">TSAR_007062</name>
</gene>
<proteinExistence type="inferred from homology"/>
<dbReference type="Pfam" id="PF17857">
    <property type="entry name" value="AAA_lid_1"/>
    <property type="match status" value="1"/>
</dbReference>
<dbReference type="InterPro" id="IPR041589">
    <property type="entry name" value="DNAH3_AAA_lid_1"/>
</dbReference>
<dbReference type="FunFam" id="1.20.58.1120:FF:000001">
    <property type="entry name" value="dynein heavy chain 2, axonemal"/>
    <property type="match status" value="1"/>
</dbReference>
<feature type="region of interest" description="Disordered" evidence="15">
    <location>
        <begin position="1"/>
        <end position="35"/>
    </location>
</feature>
<dbReference type="InterPro" id="IPR035706">
    <property type="entry name" value="AAA_9"/>
</dbReference>
<dbReference type="PANTHER" id="PTHR22878:SF68">
    <property type="entry name" value="DYNEIN HEAVY CHAIN 6, AXONEMAL-LIKE"/>
    <property type="match status" value="1"/>
</dbReference>
<dbReference type="FunFam" id="3.40.50.300:FF:000362">
    <property type="entry name" value="Dynein, axonemal, heavy chain 6"/>
    <property type="match status" value="1"/>
</dbReference>
<keyword evidence="5" id="KW-0677">Repeat</keyword>
<dbReference type="GO" id="GO:0008569">
    <property type="term" value="F:minus-end-directed microtubule motor activity"/>
    <property type="evidence" value="ECO:0007669"/>
    <property type="project" value="InterPro"/>
</dbReference>
<dbReference type="InterPro" id="IPR043157">
    <property type="entry name" value="Dynein_AAA1S"/>
</dbReference>
<dbReference type="InterPro" id="IPR041466">
    <property type="entry name" value="Dynein_AAA5_ext"/>
</dbReference>
<dbReference type="Gene3D" id="3.40.50.300">
    <property type="entry name" value="P-loop containing nucleotide triphosphate hydrolases"/>
    <property type="match status" value="6"/>
</dbReference>
<feature type="coiled-coil region" evidence="14">
    <location>
        <begin position="2930"/>
        <end position="2978"/>
    </location>
</feature>
<keyword evidence="12" id="KW-0206">Cytoskeleton</keyword>
<dbReference type="InterPro" id="IPR003593">
    <property type="entry name" value="AAA+_ATPase"/>
</dbReference>
<dbReference type="Gene3D" id="1.10.8.710">
    <property type="match status" value="1"/>
</dbReference>
<keyword evidence="6" id="KW-0547">Nucleotide-binding</keyword>
<dbReference type="SMART" id="SM00382">
    <property type="entry name" value="AAA"/>
    <property type="match status" value="3"/>
</dbReference>
<dbReference type="InterPro" id="IPR004273">
    <property type="entry name" value="Dynein_heavy_D6_P-loop"/>
</dbReference>
<dbReference type="Gene3D" id="1.10.8.1220">
    <property type="match status" value="1"/>
</dbReference>
<dbReference type="InterPro" id="IPR042219">
    <property type="entry name" value="AAA_lid_11_sf"/>
</dbReference>
<dbReference type="InterPro" id="IPR043160">
    <property type="entry name" value="Dynein_C_barrel"/>
</dbReference>
<dbReference type="InterPro" id="IPR024743">
    <property type="entry name" value="Dynein_HC_stalk"/>
</dbReference>
<dbReference type="Gene3D" id="1.20.140.100">
    <property type="entry name" value="Dynein heavy chain, N-terminal domain 2"/>
    <property type="match status" value="1"/>
</dbReference>
<dbReference type="GO" id="GO:0005874">
    <property type="term" value="C:microtubule"/>
    <property type="evidence" value="ECO:0007669"/>
    <property type="project" value="UniProtKB-KW"/>
</dbReference>
<dbReference type="Pfam" id="PF12777">
    <property type="entry name" value="MT"/>
    <property type="match status" value="1"/>
</dbReference>
<comment type="caution">
    <text evidence="17">The sequence shown here is derived from an EMBL/GenBank/DDBJ whole genome shotgun (WGS) entry which is preliminary data.</text>
</comment>
<evidence type="ECO:0000256" key="5">
    <source>
        <dbReference type="ARBA" id="ARBA00022737"/>
    </source>
</evidence>
<dbReference type="GO" id="GO:0030286">
    <property type="term" value="C:dynein complex"/>
    <property type="evidence" value="ECO:0007669"/>
    <property type="project" value="UniProtKB-KW"/>
</dbReference>
<dbReference type="InterPro" id="IPR035699">
    <property type="entry name" value="AAA_6"/>
</dbReference>
<keyword evidence="10" id="KW-0969">Cilium</keyword>
<dbReference type="Pfam" id="PF08393">
    <property type="entry name" value="DHC_N2"/>
    <property type="match status" value="1"/>
</dbReference>
<evidence type="ECO:0000256" key="6">
    <source>
        <dbReference type="ARBA" id="ARBA00022741"/>
    </source>
</evidence>
<accession>A0A232FNG0</accession>
<dbReference type="FunFam" id="3.40.50.300:FF:001143">
    <property type="entry name" value="Dynein axonemal heavy chain 6"/>
    <property type="match status" value="1"/>
</dbReference>
<dbReference type="FunFam" id="1.20.140.100:FF:000004">
    <property type="entry name" value="Dynein axonemal heavy chain 6"/>
    <property type="match status" value="1"/>
</dbReference>
<evidence type="ECO:0000256" key="15">
    <source>
        <dbReference type="SAM" id="MobiDB-lite"/>
    </source>
</evidence>
<keyword evidence="9 14" id="KW-0175">Coiled coil</keyword>
<dbReference type="SUPFAM" id="SSF52540">
    <property type="entry name" value="P-loop containing nucleoside triphosphate hydrolases"/>
    <property type="match status" value="4"/>
</dbReference>
<evidence type="ECO:0000256" key="9">
    <source>
        <dbReference type="ARBA" id="ARBA00023054"/>
    </source>
</evidence>
<dbReference type="InterPro" id="IPR041658">
    <property type="entry name" value="AAA_lid_11"/>
</dbReference>
<evidence type="ECO:0000256" key="8">
    <source>
        <dbReference type="ARBA" id="ARBA00023017"/>
    </source>
</evidence>
<evidence type="ECO:0000256" key="12">
    <source>
        <dbReference type="ARBA" id="ARBA00023212"/>
    </source>
</evidence>
<dbReference type="FunFam" id="1.10.8.1220:FF:000001">
    <property type="entry name" value="Dynein axonemal heavy chain 5"/>
    <property type="match status" value="1"/>
</dbReference>
<dbReference type="Pfam" id="PF12780">
    <property type="entry name" value="AAA_8"/>
    <property type="match status" value="1"/>
</dbReference>
<dbReference type="Gene3D" id="3.20.180.20">
    <property type="entry name" value="Dynein heavy chain, N-terminal domain 2"/>
    <property type="match status" value="1"/>
</dbReference>
<dbReference type="OrthoDB" id="447173at2759"/>
<keyword evidence="18" id="KW-1185">Reference proteome</keyword>
<dbReference type="Pfam" id="PF12781">
    <property type="entry name" value="AAA_9"/>
    <property type="match status" value="1"/>
</dbReference>
<dbReference type="Pfam" id="PF17852">
    <property type="entry name" value="Dynein_AAA_lid"/>
    <property type="match status" value="1"/>
</dbReference>
<dbReference type="FunFam" id="3.40.50.300:FF:001145">
    <property type="entry name" value="Putative dynein heavy chain"/>
    <property type="match status" value="1"/>
</dbReference>
<evidence type="ECO:0000313" key="17">
    <source>
        <dbReference type="EMBL" id="OXU32286.1"/>
    </source>
</evidence>
<protein>
    <recommendedName>
        <fullName evidence="16">AAA+ ATPase domain-containing protein</fullName>
    </recommendedName>
</protein>
<evidence type="ECO:0000313" key="18">
    <source>
        <dbReference type="Proteomes" id="UP000215335"/>
    </source>
</evidence>
<dbReference type="GO" id="GO:0045505">
    <property type="term" value="F:dynein intermediate chain binding"/>
    <property type="evidence" value="ECO:0007669"/>
    <property type="project" value="InterPro"/>
</dbReference>
<dbReference type="InterPro" id="IPR041228">
    <property type="entry name" value="Dynein_C"/>
</dbReference>
<dbReference type="PANTHER" id="PTHR22878">
    <property type="entry name" value="DYNEIN HEAVY CHAIN 6, AXONEMAL-LIKE-RELATED"/>
    <property type="match status" value="1"/>
</dbReference>
<evidence type="ECO:0000256" key="4">
    <source>
        <dbReference type="ARBA" id="ARBA00022701"/>
    </source>
</evidence>
<dbReference type="EMBL" id="NNAY01000002">
    <property type="protein sequence ID" value="OXU32286.1"/>
    <property type="molecule type" value="Genomic_DNA"/>
</dbReference>
<dbReference type="Pfam" id="PF18199">
    <property type="entry name" value="Dynein_C"/>
    <property type="match status" value="1"/>
</dbReference>
<dbReference type="InterPro" id="IPR024317">
    <property type="entry name" value="Dynein_heavy_chain_D4_dom"/>
</dbReference>
<dbReference type="Gene3D" id="1.20.58.1120">
    <property type="match status" value="1"/>
</dbReference>
<dbReference type="FunFam" id="3.40.50.300:FF:002141">
    <property type="entry name" value="Dynein heavy chain"/>
    <property type="match status" value="1"/>
</dbReference>
<dbReference type="Gene3D" id="1.10.8.720">
    <property type="entry name" value="Region D6 of dynein motor"/>
    <property type="match status" value="1"/>
</dbReference>
<keyword evidence="13" id="KW-0966">Cell projection</keyword>
<feature type="domain" description="AAA+ ATPase" evidence="16">
    <location>
        <begin position="1424"/>
        <end position="1563"/>
    </location>
</feature>
<evidence type="ECO:0000259" key="16">
    <source>
        <dbReference type="SMART" id="SM00382"/>
    </source>
</evidence>
<dbReference type="Pfam" id="PF12775">
    <property type="entry name" value="AAA_7"/>
    <property type="match status" value="2"/>
</dbReference>
<dbReference type="STRING" id="543379.A0A232FNG0"/>
<keyword evidence="8" id="KW-0243">Dynein</keyword>
<keyword evidence="7" id="KW-0067">ATP-binding</keyword>
<dbReference type="FunFam" id="3.20.180.20:FF:000004">
    <property type="entry name" value="Dynein axonemal heavy chain 6"/>
    <property type="match status" value="1"/>
</dbReference>
<dbReference type="Pfam" id="PF18198">
    <property type="entry name" value="AAA_lid_11"/>
    <property type="match status" value="1"/>
</dbReference>
<comment type="subcellular location">
    <subcellularLocation>
        <location evidence="1">Cytoplasm</location>
        <location evidence="1">Cytoskeleton</location>
        <location evidence="1">Cilium axoneme</location>
    </subcellularLocation>
</comment>
<dbReference type="FunFam" id="3.40.50.300:FF:000063">
    <property type="entry name" value="dynein heavy chain 6, axonemal"/>
    <property type="match status" value="1"/>
</dbReference>
<dbReference type="GO" id="GO:0005930">
    <property type="term" value="C:axoneme"/>
    <property type="evidence" value="ECO:0007669"/>
    <property type="project" value="UniProtKB-SubCell"/>
</dbReference>
<dbReference type="Proteomes" id="UP000215335">
    <property type="component" value="Unassembled WGS sequence"/>
</dbReference>
<evidence type="ECO:0000256" key="11">
    <source>
        <dbReference type="ARBA" id="ARBA00023175"/>
    </source>
</evidence>
<dbReference type="InterPro" id="IPR042222">
    <property type="entry name" value="Dynein_2_N"/>
</dbReference>
<keyword evidence="3" id="KW-0963">Cytoplasm</keyword>
<evidence type="ECO:0000256" key="3">
    <source>
        <dbReference type="ARBA" id="ARBA00022490"/>
    </source>
</evidence>
<evidence type="ECO:0000256" key="13">
    <source>
        <dbReference type="ARBA" id="ARBA00023273"/>
    </source>
</evidence>
<dbReference type="Gene3D" id="6.10.140.1060">
    <property type="match status" value="1"/>
</dbReference>
<organism evidence="17 18">
    <name type="scientific">Trichomalopsis sarcophagae</name>
    <dbReference type="NCBI Taxonomy" id="543379"/>
    <lineage>
        <taxon>Eukaryota</taxon>
        <taxon>Metazoa</taxon>
        <taxon>Ecdysozoa</taxon>
        <taxon>Arthropoda</taxon>
        <taxon>Hexapoda</taxon>
        <taxon>Insecta</taxon>
        <taxon>Pterygota</taxon>
        <taxon>Neoptera</taxon>
        <taxon>Endopterygota</taxon>
        <taxon>Hymenoptera</taxon>
        <taxon>Apocrita</taxon>
        <taxon>Proctotrupomorpha</taxon>
        <taxon>Chalcidoidea</taxon>
        <taxon>Pteromalidae</taxon>
        <taxon>Pteromalinae</taxon>
        <taxon>Trichomalopsis</taxon>
    </lineage>
</organism>
<evidence type="ECO:0000256" key="2">
    <source>
        <dbReference type="ARBA" id="ARBA00008887"/>
    </source>
</evidence>
<dbReference type="FunFam" id="1.20.920.20:FF:000001">
    <property type="entry name" value="dynein heavy chain 2, axonemal"/>
    <property type="match status" value="1"/>
</dbReference>
<evidence type="ECO:0000256" key="10">
    <source>
        <dbReference type="ARBA" id="ARBA00023069"/>
    </source>
</evidence>
<dbReference type="FunFam" id="3.10.490.20:FF:000005">
    <property type="entry name" value="Dynein axonemal heavy chain 6"/>
    <property type="match status" value="1"/>
</dbReference>
<dbReference type="InterPro" id="IPR026983">
    <property type="entry name" value="DHC"/>
</dbReference>
<keyword evidence="4" id="KW-0493">Microtubule</keyword>
<dbReference type="Gene3D" id="1.20.1270.280">
    <property type="match status" value="1"/>
</dbReference>
<dbReference type="InterPro" id="IPR027417">
    <property type="entry name" value="P-loop_NTPase"/>
</dbReference>
<dbReference type="FunFam" id="1.10.8.720:FF:000007">
    <property type="entry name" value="Dynein axonemal heavy chain 6"/>
    <property type="match status" value="1"/>
</dbReference>
<keyword evidence="11" id="KW-0505">Motor protein</keyword>
<evidence type="ECO:0000256" key="1">
    <source>
        <dbReference type="ARBA" id="ARBA00004430"/>
    </source>
</evidence>
<feature type="domain" description="AAA+ ATPase" evidence="16">
    <location>
        <begin position="1726"/>
        <end position="1862"/>
    </location>
</feature>
<feature type="domain" description="AAA+ ATPase" evidence="16">
    <location>
        <begin position="2070"/>
        <end position="2256"/>
    </location>
</feature>
<sequence length="4164" mass="476665">MEEDTWDVESSKSFGDGAHVRRRAKKHVYDENENRRRRDLAKRLRCYPPKSYDSFGRKDEVEFFRPHAKFLRKSEEKQETSEPLVNEMFVDIVKRCTADSTGLLEKQREIDAKVFKPFFHVPEVKDPPCETPRKSWFLKQRPSKIYVQPKGKVLEMESTNASVNKPEPPVFADQLELIKNLRSNPEVGFYYMIYAVDRSSEYFNPYALKVVPYKEVDKVYMTIGSNGVTQYGPSEMTFTPIELWEREYKYYLLLTKIRTFEIFRKWKSFYVWRKTIKYNKIRIAVNYINKNLFFCDAMLCRALIEIRAMCSVFLNSSLVDTSKVEKLPLFGFVELQFTKLESLKERIKEFRTSAVNILYDACLNSLAADGFTPDDSNITIEQTALGKTGGKFRMPKDGVLKMSYIEQAKKREKCSRLSCFIHVVDYYQLAMMQTLLRNTYTELLEVLEDHTMYLPPATEYENANVDYTLQCKRPSNHRIQHPYFVVDVLIKPVNGIVLDPSEDIFWHVLNTLQSMWEESLQQINPLLSDETFHAFTRPLINNKREKTTCGDPPNVLTVFSEDPKMMDFKARFKYTLEENFNAVKKYCDRFAHIYSFYEEDTSFDESAIRENEKCDIFRKWCERYRTEEEEINGIVEVQPLGIFHIQLERFKISALPAPNQKQLVLADVMPKLGKLRVDALQEEATEAIDYLESDPVSTDDYVEYIKFVDRAQQKVDNMEAQLDYVKELYDIMEEYKIPVPTEDMTNYLGISVHFTTLRLSVDKRLEERTKLITKFNTQIQKDIGVLIDKIQMINDEVTESWLLEPESNAEVCLETLKDLNDRLTDCSNLANDYRTHQKTFKVEMTRFEILDQVVNEVKLRILLWESLATWDDTIATWYEADFETLNVEEITAFVMRNLKSIVQLEKGLPENDILPALKEKVETMKDKLPTIGYLRNPNLRPRHWLKIENLLSHKFKPDEATTLQELEKLGVFNYPNELMEIAGAASSEAGLEAMLKKIEDAWKSLDFVVLPHKETKDVFVLGSLEEVQTALDDSNISIQTIAASRHVAPIKPRVDDWLKRLELFGKTLEAWQYCQQQWTYLEAIFSAPDIQRQLPIEAKLFVVVDKSWKEIMRKTAKMPLALENCTQPGLYEQLLENNRNLDQILKCLEAYLETKRIAFPRFFFLSNDELLEILAQTRNPHAVQRHLQKCFDAIFRLEFGASEAGPMGQKKLSNDIVAMISPEGERVELGKGLKARGNVEDWLGKVEAAMFASLKKRMKEAMVDYTKNGRQTVLWNYPSQIVLTVSQIYWAKDVHMNLESGENVHLNMKAFEQKCYENLNELAAMVRGELPKLVRDVIINLITVDVHARDIITVLVENKISSSASFDWMKALRYYWDESVDNCLARMSNAEYTYGYEYLGAQRRLVITPLTDKCYLCLMGALQLDLGGAPAGPAGTGKTETTKDLAKALAIQCVVFNCSEGLDYKMMGRFFSGLATSGAWCCFDEFNRIDIEVLSVIAQQLITIRNAKVARAKEFIFEGRKIKLVRSCATFITMNPGYAGRTELPDNLKSLFRPISMMVPDYKLIAEVTLYSEGFESSKPLSKKMTLLYTLCSEQLSQQDHYDFGMRFEHPDLLKARSMSVQITDCYRAVKSVLVMAGSLKRDNPDKKEDVVLIRALRDSNLPKFLADDAELFQGILGDLFPGIEIPEEDYGVLQQTAVTIMKEAGLQPEGCSIKKVIQLHETMRVRHGVMLVGPTGSGKSTVLRTLRDTYTRLHEMEVPNPYYRTVHMYVLNPKAVTIGELYGEVHAASNEWHDGLLGVIIRHACAATTDDHQWVVCDGPVDAVWIENMNTVLDDNKMLCLANSERIKFTPYVHMIFEVADLAQASPATVSRCGMVYLDPTELKWLPYVKTWIADVSEKLERRDVPILLLELFEKYVEDGFTFFKKYCDHAMSQVDISKANMLCALLESIILEPGAIDKTADSSKVKIFVTQAFVFSYMWAIGGNILDNSREAFELFVKDQFEENADARIPSSSDLWGLFVNTSDRRMDVWSKLMPTFSYDPEQPFFEILVPTVDTVRFGYVMQKLIQVNKPVLFTGGTGVGKSVIAKMVLNALENTGDWVPIVLNFSAQTSSGRTQEILELKLEKKRKTAIGAPVGKRVCVFVDDVNMPKLDTYGSQPPIELLRHVDSLQRCAINADDAPEYLPSRYYDLKFTLDYSHFNCRQILDSGGLYDRDKLFWKDIQDVVLTTACAPPGGGRNPLTARFVRHFGMLVIPAPTEDSLKSIFRSIMRGFLKDFTQPIIDIGDRIVSAAVEIYGRIAEDLLPTPEKSHYIFNLRDLSKCIQGILQADSSIVREAKQMLRLFYHECLRVFHDRLINTQDKSYFYRLLSGICSHSFNDEVVPLPAEEIISQPPLLLFGDFLVFGAERDQRVYEEIVDIDRAKSVLQDYLDDYCMVTSKEMSLIFFMDAVEHLCRLARILRSERGNGLLVGVGGMGKQSLTRLASHMNGYRCHQIEVSRGYDKNSWHDDLRRFYFRPGAFAEAATFLFTDTQIVVEEFLEDINNTLNSGEVPNLFEAEELERAIIATRPAAKEAGISEGNRDAIYQFFIGRVRNHLHLMLCMSPVGDAFRRRCRMFPSLVNCCTIDWFSKWPNEALLSVAVKSISSVIVDDEAKVHSLASVCVLMHESVEDATVRFFEEMRRRYYTTPSSYLDLLKLYLSTLGKKTMKIETMKSRIANGLNKLKETNEMVAVMKQQLIALGPQLKINSEEVSKLMKIVEKQKTEADKVRTVVAADEAVAKAKADETGALEADARKDLEAALPALEEAQNALAALNKNDINEIKVFNKPPQLVRFVMEAVCLLLGEKTNWQTAKLVLGDVRFLDRLMAYPKDEISDKLLKKLQEYVTHKDFQPDIVAKQSKVCKSICIWVRAIDGYAKIFRVVQPKRQRLEQAASELRAIEEVLHAKQKALADVEKQIRDLQSQYDAAVKRLGDLEYNIALSEARLGRSGRLTSALADEEVRWIEEMEEFDKEIGNLTGDTLVAAGGLAYLGAFTSAYREQLLGIWLSRCREQNIDTTANFSLVTVLADPYEIRMWNTFGLPRDQVSTENAILVTQAGRWPLMIDPQEQANRWIRNMEMQNQLKICKMTDSNFMRLMEACIRTGAPILLQEVGETLDPSLEPILLKQTFVQGGRTLIRLGDNDVEFDSNFRLYITTKMANPHYLPEICIKVTIVNFTVTPSGLEDQLLADVVRLEKPELEKMRNELIAQINADKTQLMNIEDKILTLLFSSEGNILDNEELIETLNESKETSAIIASRLVETEATEEEISVAREKYRSVATRGSVLYFVVANLAVIDPMYQFSLKYFNQIVNNVIETSEKTNDLSKRLLILYDEITLAVYTIVSRGLFERHKIVFSFMTSVAILLNDGIINYVQWNFLLRGPEQIKTAKKPDYATLTDTMWNSANYLATNFQSFEKLMSDVFRKIPLRIEYYEEEINILPSNNAKAQHSWNTLLTDIEKLMLLKALKEEKLIFGITAFVKKNLGQKFVESPLISLQVLYPDTSKVTPLVFVLSTGSDPFSAFLKFANEMGFSDRYESISLGQGQGPIAESLIRRGCSNGSWIFLQNCHLATSWMLSLENLVVEIVEQADSVHEDFRLYLSSMPSTAFPVSVLQNSVKVTNEPPKGLKANVKRAFFEIDEELFEQNELGEKWRRMIFGVCFFHAIIQERKKFGPLGWNIIYEFSDNDRECCLLNMKMFCVDGKIPWDALIYTAGEITYGGRITDNWDLRCLKTILDGFFSPKTLDPDYVYSPSGTYYCPSYESLDEYREFIDDFPIIEDPEIFGMHENANIAFQLKESKTIVETIMDVQPKVGIGKEGKSESEIAYELADMIMEKIALKIDIDTCNPKHLHKDSAGRLPSLTVVLLHEVERYNILLTRIHSSMENLQRAIKGFVVMSEELENVFRSLVNNQVPQIWHNMNVYPSLKTLGSWIRDLELRIDFIQTWLTDKKPVSFWLSGLSFPQGFITGMLQTHARKYNIPIDHLKLDFKVTDVVLDQEDIETAHKEAGKEVSSIYKDLQVPEDGILAHGLFVDAGKWDTKFKILVDASRGEMNPALPVIHILPVLTLPENDPRYVCPLYKTSIRAGVLSTTGHSTNFVMPVLLPSAQKQSYWILKGTALLIQVTN</sequence>
<evidence type="ECO:0000256" key="7">
    <source>
        <dbReference type="ARBA" id="ARBA00022840"/>
    </source>
</evidence>
<dbReference type="Pfam" id="PF12774">
    <property type="entry name" value="AAA_6"/>
    <property type="match status" value="1"/>
</dbReference>
<dbReference type="Gene3D" id="1.20.920.30">
    <property type="match status" value="1"/>
</dbReference>
<dbReference type="GO" id="GO:0051959">
    <property type="term" value="F:dynein light intermediate chain binding"/>
    <property type="evidence" value="ECO:0007669"/>
    <property type="project" value="InterPro"/>
</dbReference>
<dbReference type="Pfam" id="PF03028">
    <property type="entry name" value="Dynein_heavy"/>
    <property type="match status" value="1"/>
</dbReference>
<dbReference type="InterPro" id="IPR013602">
    <property type="entry name" value="Dynein_heavy_linker"/>
</dbReference>
<dbReference type="GO" id="GO:0007018">
    <property type="term" value="P:microtubule-based movement"/>
    <property type="evidence" value="ECO:0007669"/>
    <property type="project" value="InterPro"/>
</dbReference>
<dbReference type="Gene3D" id="3.10.490.20">
    <property type="match status" value="1"/>
</dbReference>
<dbReference type="Gene3D" id="1.20.920.20">
    <property type="match status" value="1"/>
</dbReference>
<reference evidence="17 18" key="1">
    <citation type="journal article" date="2017" name="Curr. Biol.">
        <title>The Evolution of Venom by Co-option of Single-Copy Genes.</title>
        <authorList>
            <person name="Martinson E.O."/>
            <person name="Mrinalini"/>
            <person name="Kelkar Y.D."/>
            <person name="Chang C.H."/>
            <person name="Werren J.H."/>
        </authorList>
    </citation>
    <scope>NUCLEOTIDE SEQUENCE [LARGE SCALE GENOMIC DNA]</scope>
    <source>
        <strain evidence="17 18">Alberta</strain>
        <tissue evidence="17">Whole body</tissue>
    </source>
</reference>
<dbReference type="InterPro" id="IPR042228">
    <property type="entry name" value="Dynein_linker_3"/>
</dbReference>
<dbReference type="GO" id="GO:0005524">
    <property type="term" value="F:ATP binding"/>
    <property type="evidence" value="ECO:0007669"/>
    <property type="project" value="UniProtKB-KW"/>
</dbReference>
<dbReference type="FunFam" id="1.10.287.2620:FF:000001">
    <property type="entry name" value="Cytoplasmic dynein heavy chain 1"/>
    <property type="match status" value="1"/>
</dbReference>
<comment type="similarity">
    <text evidence="2">Belongs to the dynein heavy chain family.</text>
</comment>
<name>A0A232FNG0_9HYME</name>